<accession>A0A8H3F1C5</accession>
<organism evidence="3 4">
    <name type="scientific">Alectoria fallacina</name>
    <dbReference type="NCBI Taxonomy" id="1903189"/>
    <lineage>
        <taxon>Eukaryota</taxon>
        <taxon>Fungi</taxon>
        <taxon>Dikarya</taxon>
        <taxon>Ascomycota</taxon>
        <taxon>Pezizomycotina</taxon>
        <taxon>Lecanoromycetes</taxon>
        <taxon>OSLEUM clade</taxon>
        <taxon>Lecanoromycetidae</taxon>
        <taxon>Lecanorales</taxon>
        <taxon>Lecanorineae</taxon>
        <taxon>Parmeliaceae</taxon>
        <taxon>Alectoria</taxon>
    </lineage>
</organism>
<feature type="region of interest" description="Disordered" evidence="2">
    <location>
        <begin position="203"/>
        <end position="279"/>
    </location>
</feature>
<feature type="coiled-coil region" evidence="1">
    <location>
        <begin position="295"/>
        <end position="322"/>
    </location>
</feature>
<feature type="coiled-coil region" evidence="1">
    <location>
        <begin position="354"/>
        <end position="388"/>
    </location>
</feature>
<dbReference type="AlphaFoldDB" id="A0A8H3F1C5"/>
<proteinExistence type="predicted"/>
<feature type="compositionally biased region" description="Basic and acidic residues" evidence="2">
    <location>
        <begin position="221"/>
        <end position="230"/>
    </location>
</feature>
<keyword evidence="1" id="KW-0175">Coiled coil</keyword>
<keyword evidence="4" id="KW-1185">Reference proteome</keyword>
<evidence type="ECO:0000256" key="1">
    <source>
        <dbReference type="SAM" id="Coils"/>
    </source>
</evidence>
<dbReference type="EMBL" id="CAJPDR010000085">
    <property type="protein sequence ID" value="CAF9915753.1"/>
    <property type="molecule type" value="Genomic_DNA"/>
</dbReference>
<evidence type="ECO:0000313" key="4">
    <source>
        <dbReference type="Proteomes" id="UP000664203"/>
    </source>
</evidence>
<protein>
    <submittedName>
        <fullName evidence="3">Uncharacterized protein</fullName>
    </submittedName>
</protein>
<feature type="region of interest" description="Disordered" evidence="2">
    <location>
        <begin position="397"/>
        <end position="416"/>
    </location>
</feature>
<dbReference type="OrthoDB" id="5380412at2759"/>
<dbReference type="Proteomes" id="UP000664203">
    <property type="component" value="Unassembled WGS sequence"/>
</dbReference>
<evidence type="ECO:0000256" key="2">
    <source>
        <dbReference type="SAM" id="MobiDB-lite"/>
    </source>
</evidence>
<gene>
    <name evidence="3" type="ORF">ALECFALPRED_010319</name>
</gene>
<evidence type="ECO:0000313" key="3">
    <source>
        <dbReference type="EMBL" id="CAF9915753.1"/>
    </source>
</evidence>
<sequence length="416" mass="47791">MVDAQLMSNISDYQSFVRQLDPRIRPLRCTKEHLEGRKYSIIRFTMQFYKINEHLGQLITRIVVEVFWIDEISRLYPTNHPEKHRLIGQGQKGAAEIRIIWSFPRQLTKDEQKDKGMVLLGNHDWEFILPEVQLMPLYHVFFLELAKKVVAANPGRALNIELMRRLWRLLIREVYDFVNEAERAAKLEEAKIVTDNEFEEATRALSKPLSRKRGISLKSDSGPERSDSRSPRSKKKKTISFTETEGSGLQIRAVETEPQFSTGSKPSAVANGHRPVNSSELSVQDAKILNQTRRIAELAAKLTTAERLVAEHKRAKDSADRRWSSQNGQLQVAERDARELRRADPNVAHYMKLNKDAEHKLECQYGELKRAKEKIAELERDLKAEKGKTSLIEAPLTKIREGAREEGTTEGVEEAF</sequence>
<feature type="compositionally biased region" description="Basic and acidic residues" evidence="2">
    <location>
        <begin position="398"/>
        <end position="407"/>
    </location>
</feature>
<reference evidence="3" key="1">
    <citation type="submission" date="2021-03" db="EMBL/GenBank/DDBJ databases">
        <authorList>
            <person name="Tagirdzhanova G."/>
        </authorList>
    </citation>
    <scope>NUCLEOTIDE SEQUENCE</scope>
</reference>
<name>A0A8H3F1C5_9LECA</name>
<comment type="caution">
    <text evidence="3">The sequence shown here is derived from an EMBL/GenBank/DDBJ whole genome shotgun (WGS) entry which is preliminary data.</text>
</comment>